<geneLocation type="plasmid" evidence="2">
    <name>prln2</name>
</geneLocation>
<accession>A0A2K9ZFF4</accession>
<sequence>MLYLIPALFVIACAIFVGRSYAIKARLAQAMLDRAIARKLSTSPLNLEVMHLREQNAVMRNLLLDMVENETSVATDQTKSEQARALSARTKRRREIFGEAVFVLQQNERPQASNQNHKIAG</sequence>
<protein>
    <submittedName>
        <fullName evidence="1">Uncharacterized protein</fullName>
    </submittedName>
</protein>
<gene>
    <name evidence="1" type="ORF">CUJ84_pRLN2000436</name>
</gene>
<name>A0A2K9ZFF4_RHILE</name>
<dbReference type="AlphaFoldDB" id="A0A2K9ZFF4"/>
<organism evidence="1 2">
    <name type="scientific">Rhizobium leguminosarum</name>
    <dbReference type="NCBI Taxonomy" id="384"/>
    <lineage>
        <taxon>Bacteria</taxon>
        <taxon>Pseudomonadati</taxon>
        <taxon>Pseudomonadota</taxon>
        <taxon>Alphaproteobacteria</taxon>
        <taxon>Hyphomicrobiales</taxon>
        <taxon>Rhizobiaceae</taxon>
        <taxon>Rhizobium/Agrobacterium group</taxon>
        <taxon>Rhizobium</taxon>
    </lineage>
</organism>
<dbReference type="RefSeq" id="WP_024320055.1">
    <property type="nucleotide sequence ID" value="NZ_CP025014.1"/>
</dbReference>
<evidence type="ECO:0000313" key="1">
    <source>
        <dbReference type="EMBL" id="AUW46974.1"/>
    </source>
</evidence>
<proteinExistence type="predicted"/>
<reference evidence="1 2" key="1">
    <citation type="submission" date="2017-11" db="EMBL/GenBank/DDBJ databases">
        <title>Complete genome of Rhizobium leguminosarum Norway, an ineffective micro-symbiont.</title>
        <authorList>
            <person name="Hoffrichter A."/>
            <person name="Liang J."/>
            <person name="Brachmann A."/>
            <person name="Marin M."/>
        </authorList>
    </citation>
    <scope>NUCLEOTIDE SEQUENCE [LARGE SCALE GENOMIC DNA]</scope>
    <source>
        <strain evidence="1 2">Norway</strain>
        <plasmid evidence="2">Plasmid prln2</plasmid>
    </source>
</reference>
<evidence type="ECO:0000313" key="2">
    <source>
        <dbReference type="Proteomes" id="UP000238523"/>
    </source>
</evidence>
<keyword evidence="1" id="KW-0614">Plasmid</keyword>
<dbReference type="Proteomes" id="UP000238523">
    <property type="component" value="Plasmid pRLN2"/>
</dbReference>
<dbReference type="EMBL" id="CP025014">
    <property type="protein sequence ID" value="AUW46974.1"/>
    <property type="molecule type" value="Genomic_DNA"/>
</dbReference>